<keyword evidence="6" id="KW-0472">Membrane</keyword>
<reference evidence="8 9" key="1">
    <citation type="journal article" date="2016" name="Nat. Commun.">
        <title>Extremotolerant tardigrade genome and improved radiotolerance of human cultured cells by tardigrade-unique protein.</title>
        <authorList>
            <person name="Hashimoto T."/>
            <person name="Horikawa D.D."/>
            <person name="Saito Y."/>
            <person name="Kuwahara H."/>
            <person name="Kozuka-Hata H."/>
            <person name="Shin-I T."/>
            <person name="Minakuchi Y."/>
            <person name="Ohishi K."/>
            <person name="Motoyama A."/>
            <person name="Aizu T."/>
            <person name="Enomoto A."/>
            <person name="Kondo K."/>
            <person name="Tanaka S."/>
            <person name="Hara Y."/>
            <person name="Koshikawa S."/>
            <person name="Sagara H."/>
            <person name="Miura T."/>
            <person name="Yokobori S."/>
            <person name="Miyagawa K."/>
            <person name="Suzuki Y."/>
            <person name="Kubo T."/>
            <person name="Oyama M."/>
            <person name="Kohara Y."/>
            <person name="Fujiyama A."/>
            <person name="Arakawa K."/>
            <person name="Katayama T."/>
            <person name="Toyoda A."/>
            <person name="Kunieda T."/>
        </authorList>
    </citation>
    <scope>NUCLEOTIDE SEQUENCE [LARGE SCALE GENOMIC DNA]</scope>
    <source>
        <strain evidence="8 9">YOKOZUNA-1</strain>
    </source>
</reference>
<dbReference type="PANTHER" id="PTHR12185">
    <property type="entry name" value="SID1 TRANSMEMBRANE FAMILY MEMEBER"/>
    <property type="match status" value="1"/>
</dbReference>
<dbReference type="OrthoDB" id="416618at2759"/>
<accession>A0A1D1VPU2</accession>
<dbReference type="GO" id="GO:0005764">
    <property type="term" value="C:lysosome"/>
    <property type="evidence" value="ECO:0007669"/>
    <property type="project" value="TreeGrafter"/>
</dbReference>
<comment type="subcellular location">
    <subcellularLocation>
        <location evidence="1">Membrane</location>
        <topology evidence="1">Multi-pass membrane protein</topology>
    </subcellularLocation>
</comment>
<evidence type="ECO:0000256" key="1">
    <source>
        <dbReference type="ARBA" id="ARBA00004141"/>
    </source>
</evidence>
<name>A0A1D1VPU2_RAMVA</name>
<dbReference type="Pfam" id="PF13965">
    <property type="entry name" value="SID-1_RNA_chan"/>
    <property type="match status" value="1"/>
</dbReference>
<keyword evidence="3" id="KW-0812">Transmembrane</keyword>
<evidence type="ECO:0000256" key="2">
    <source>
        <dbReference type="ARBA" id="ARBA00006618"/>
    </source>
</evidence>
<keyword evidence="4" id="KW-0732">Signal</keyword>
<evidence type="ECO:0000256" key="5">
    <source>
        <dbReference type="ARBA" id="ARBA00022989"/>
    </source>
</evidence>
<gene>
    <name evidence="8" type="primary">RvY_11734-1</name>
    <name evidence="8" type="synonym">RvY_11734.1</name>
    <name evidence="8" type="ORF">RvY_11734</name>
</gene>
<dbReference type="GO" id="GO:0051033">
    <property type="term" value="F:RNA transmembrane transporter activity"/>
    <property type="evidence" value="ECO:0007669"/>
    <property type="project" value="TreeGrafter"/>
</dbReference>
<keyword evidence="9" id="KW-1185">Reference proteome</keyword>
<evidence type="ECO:0000313" key="8">
    <source>
        <dbReference type="EMBL" id="GAV00954.1"/>
    </source>
</evidence>
<comment type="caution">
    <text evidence="8">The sequence shown here is derived from an EMBL/GenBank/DDBJ whole genome shotgun (WGS) entry which is preliminary data.</text>
</comment>
<dbReference type="EMBL" id="BDGG01000006">
    <property type="protein sequence ID" value="GAV00954.1"/>
    <property type="molecule type" value="Genomic_DNA"/>
</dbReference>
<comment type="similarity">
    <text evidence="2">Belongs to the SID1 family.</text>
</comment>
<dbReference type="InterPro" id="IPR025958">
    <property type="entry name" value="SID1_TM_fam"/>
</dbReference>
<evidence type="ECO:0000256" key="6">
    <source>
        <dbReference type="ARBA" id="ARBA00023136"/>
    </source>
</evidence>
<proteinExistence type="inferred from homology"/>
<dbReference type="GO" id="GO:0003725">
    <property type="term" value="F:double-stranded RNA binding"/>
    <property type="evidence" value="ECO:0007669"/>
    <property type="project" value="TreeGrafter"/>
</dbReference>
<dbReference type="PANTHER" id="PTHR12185:SF14">
    <property type="entry name" value="CHOLESTEROL UPTAKE PROTEIN 1"/>
    <property type="match status" value="1"/>
</dbReference>
<evidence type="ECO:0000256" key="4">
    <source>
        <dbReference type="ARBA" id="ARBA00022729"/>
    </source>
</evidence>
<evidence type="ECO:0000313" key="9">
    <source>
        <dbReference type="Proteomes" id="UP000186922"/>
    </source>
</evidence>
<protein>
    <submittedName>
        <fullName evidence="8">Uncharacterized protein</fullName>
    </submittedName>
</protein>
<dbReference type="Proteomes" id="UP000186922">
    <property type="component" value="Unassembled WGS sequence"/>
</dbReference>
<keyword evidence="5" id="KW-1133">Transmembrane helix</keyword>
<keyword evidence="7" id="KW-0325">Glycoprotein</keyword>
<dbReference type="AlphaFoldDB" id="A0A1D1VPU2"/>
<sequence length="170" mass="19287">MTPKKFTVVNDPKPDTVRKRLKRAAEKRLRDAGSVRRQRVKSDLEVIPLEELVDEVVIPANQPALDSTHRHDVGAFSFGVPSGVQLTVKSERYCNPARPHLATQHFSPAWSVSPAKSREGNEDCLPHTSNFYDKHDMWHMLSAFALYFTFMTQMTLDDDLATAPRPIPDF</sequence>
<dbReference type="STRING" id="947166.A0A1D1VPU2"/>
<organism evidence="8 9">
    <name type="scientific">Ramazzottius varieornatus</name>
    <name type="common">Water bear</name>
    <name type="synonym">Tardigrade</name>
    <dbReference type="NCBI Taxonomy" id="947166"/>
    <lineage>
        <taxon>Eukaryota</taxon>
        <taxon>Metazoa</taxon>
        <taxon>Ecdysozoa</taxon>
        <taxon>Tardigrada</taxon>
        <taxon>Eutardigrada</taxon>
        <taxon>Parachela</taxon>
        <taxon>Hypsibioidea</taxon>
        <taxon>Ramazzottiidae</taxon>
        <taxon>Ramazzottius</taxon>
    </lineage>
</organism>
<evidence type="ECO:0000256" key="3">
    <source>
        <dbReference type="ARBA" id="ARBA00022692"/>
    </source>
</evidence>
<dbReference type="GO" id="GO:0005886">
    <property type="term" value="C:plasma membrane"/>
    <property type="evidence" value="ECO:0007669"/>
    <property type="project" value="TreeGrafter"/>
</dbReference>
<evidence type="ECO:0000256" key="7">
    <source>
        <dbReference type="ARBA" id="ARBA00023180"/>
    </source>
</evidence>